<dbReference type="SUPFAM" id="SSF53474">
    <property type="entry name" value="alpha/beta-Hydrolases"/>
    <property type="match status" value="1"/>
</dbReference>
<dbReference type="Proteomes" id="UP000570010">
    <property type="component" value="Unassembled WGS sequence"/>
</dbReference>
<dbReference type="EMBL" id="JACEIO010000042">
    <property type="protein sequence ID" value="MBA4538386.1"/>
    <property type="molecule type" value="Genomic_DNA"/>
</dbReference>
<evidence type="ECO:0000256" key="1">
    <source>
        <dbReference type="ARBA" id="ARBA00007169"/>
    </source>
</evidence>
<proteinExistence type="inferred from homology"/>
<dbReference type="GO" id="GO:0008610">
    <property type="term" value="P:lipid biosynthetic process"/>
    <property type="evidence" value="ECO:0007669"/>
    <property type="project" value="TreeGrafter"/>
</dbReference>
<reference evidence="3 6" key="2">
    <citation type="submission" date="2020-07" db="EMBL/GenBank/DDBJ databases">
        <authorList>
            <person name="Feng H."/>
        </authorList>
    </citation>
    <scope>NUCLEOTIDE SEQUENCE [LARGE SCALE GENOMIC DNA]</scope>
    <source>
        <strain evidence="6">s-12</strain>
        <strain evidence="3">S-12</strain>
    </source>
</reference>
<feature type="domain" description="Thioesterase" evidence="2">
    <location>
        <begin position="5"/>
        <end position="232"/>
    </location>
</feature>
<keyword evidence="5" id="KW-1185">Reference proteome</keyword>
<dbReference type="AlphaFoldDB" id="A0A6B3W4L1"/>
<comment type="similarity">
    <text evidence="1">Belongs to the thioesterase family.</text>
</comment>
<name>A0A6B3W4L1_9BACI</name>
<reference evidence="4 5" key="1">
    <citation type="submission" date="2020-02" db="EMBL/GenBank/DDBJ databases">
        <title>Bacillus aquiflavi sp. nov., isolated from yellow water of strong flavor Chinese baijiu in Yibin region of China.</title>
        <authorList>
            <person name="Xie J."/>
        </authorList>
    </citation>
    <scope>NUCLEOTIDE SEQUENCE [LARGE SCALE GENOMIC DNA]</scope>
    <source>
        <strain evidence="4 5">3H-10</strain>
    </source>
</reference>
<dbReference type="PANTHER" id="PTHR11487">
    <property type="entry name" value="THIOESTERASE"/>
    <property type="match status" value="1"/>
</dbReference>
<evidence type="ECO:0000259" key="2">
    <source>
        <dbReference type="Pfam" id="PF00975"/>
    </source>
</evidence>
<evidence type="ECO:0000313" key="6">
    <source>
        <dbReference type="Proteomes" id="UP000570010"/>
    </source>
</evidence>
<gene>
    <name evidence="4" type="ORF">G4D64_14860</name>
    <name evidence="3" type="ORF">H1Z61_14905</name>
</gene>
<dbReference type="InterPro" id="IPR001031">
    <property type="entry name" value="Thioesterase"/>
</dbReference>
<dbReference type="Proteomes" id="UP000472971">
    <property type="component" value="Unassembled WGS sequence"/>
</dbReference>
<comment type="caution">
    <text evidence="4">The sequence shown here is derived from an EMBL/GenBank/DDBJ whole genome shotgun (WGS) entry which is preliminary data.</text>
</comment>
<evidence type="ECO:0000313" key="3">
    <source>
        <dbReference type="EMBL" id="MBA4538386.1"/>
    </source>
</evidence>
<dbReference type="RefSeq" id="WP_163243148.1">
    <property type="nucleotide sequence ID" value="NZ_JAAIWN010000044.1"/>
</dbReference>
<dbReference type="InterPro" id="IPR012223">
    <property type="entry name" value="TEII"/>
</dbReference>
<dbReference type="Pfam" id="PF00975">
    <property type="entry name" value="Thioesterase"/>
    <property type="match status" value="1"/>
</dbReference>
<accession>A0A6B3W4L1</accession>
<protein>
    <submittedName>
        <fullName evidence="4">Thioesterase</fullName>
    </submittedName>
</protein>
<organism evidence="4 5">
    <name type="scientific">Bacillus aquiflavi</name>
    <dbReference type="NCBI Taxonomy" id="2672567"/>
    <lineage>
        <taxon>Bacteria</taxon>
        <taxon>Bacillati</taxon>
        <taxon>Bacillota</taxon>
        <taxon>Bacilli</taxon>
        <taxon>Bacillales</taxon>
        <taxon>Bacillaceae</taxon>
        <taxon>Bacillus</taxon>
    </lineage>
</organism>
<dbReference type="Gene3D" id="3.40.50.1820">
    <property type="entry name" value="alpha/beta hydrolase"/>
    <property type="match status" value="1"/>
</dbReference>
<dbReference type="EMBL" id="JAAIWN010000044">
    <property type="protein sequence ID" value="NEY82751.1"/>
    <property type="molecule type" value="Genomic_DNA"/>
</dbReference>
<evidence type="ECO:0000313" key="5">
    <source>
        <dbReference type="Proteomes" id="UP000472971"/>
    </source>
</evidence>
<dbReference type="InterPro" id="IPR029058">
    <property type="entry name" value="AB_hydrolase_fold"/>
</dbReference>
<dbReference type="PANTHER" id="PTHR11487:SF0">
    <property type="entry name" value="S-ACYL FATTY ACID SYNTHASE THIOESTERASE, MEDIUM CHAIN"/>
    <property type="match status" value="1"/>
</dbReference>
<sequence length="242" mass="28152">MDKVKLFCIPYAGGNAAVYYKWKKYLTDDIELCPIELPGRGNRIEESLCDHIISIVEDVYESVIPFLNDKSEYSIFGHSMGSLIAYELYYKLIENGYKEPVHLFFSGGIAPQRRLRESTSYHLPLEQFKEEVLKYGMKTSSLMFENQDLINFFVPILRADFKIVETYEYISKKQKIGCNMTALFGKKDQTMTFDDIKGWGIHANKTFQLHELDGGHFFINECTHEVSEIINRTIRNKMSYNV</sequence>
<evidence type="ECO:0000313" key="4">
    <source>
        <dbReference type="EMBL" id="NEY82751.1"/>
    </source>
</evidence>